<sequence length="61" mass="6675">MANDFKAMTGVNTMVANAKADFLRKRLDASIGMKKLWNNAKSLELASSNSYLPVPSVTRLS</sequence>
<accession>A0A9Q0MVT9</accession>
<organism evidence="1 2">
    <name type="scientific">Pseudolycoriella hygida</name>
    <dbReference type="NCBI Taxonomy" id="35572"/>
    <lineage>
        <taxon>Eukaryota</taxon>
        <taxon>Metazoa</taxon>
        <taxon>Ecdysozoa</taxon>
        <taxon>Arthropoda</taxon>
        <taxon>Hexapoda</taxon>
        <taxon>Insecta</taxon>
        <taxon>Pterygota</taxon>
        <taxon>Neoptera</taxon>
        <taxon>Endopterygota</taxon>
        <taxon>Diptera</taxon>
        <taxon>Nematocera</taxon>
        <taxon>Sciaroidea</taxon>
        <taxon>Sciaridae</taxon>
        <taxon>Pseudolycoriella</taxon>
    </lineage>
</organism>
<keyword evidence="2" id="KW-1185">Reference proteome</keyword>
<comment type="caution">
    <text evidence="1">The sequence shown here is derived from an EMBL/GenBank/DDBJ whole genome shotgun (WGS) entry which is preliminary data.</text>
</comment>
<dbReference type="EMBL" id="WJQU01000003">
    <property type="protein sequence ID" value="KAJ6638841.1"/>
    <property type="molecule type" value="Genomic_DNA"/>
</dbReference>
<name>A0A9Q0MVT9_9DIPT</name>
<evidence type="ECO:0000313" key="2">
    <source>
        <dbReference type="Proteomes" id="UP001151699"/>
    </source>
</evidence>
<dbReference type="AlphaFoldDB" id="A0A9Q0MVT9"/>
<gene>
    <name evidence="1" type="ORF">Bhyg_11579</name>
</gene>
<protein>
    <submittedName>
        <fullName evidence="1">Uncharacterized protein</fullName>
    </submittedName>
</protein>
<evidence type="ECO:0000313" key="1">
    <source>
        <dbReference type="EMBL" id="KAJ6638841.1"/>
    </source>
</evidence>
<dbReference type="Proteomes" id="UP001151699">
    <property type="component" value="Chromosome X"/>
</dbReference>
<reference evidence="1" key="1">
    <citation type="submission" date="2022-07" db="EMBL/GenBank/DDBJ databases">
        <authorList>
            <person name="Trinca V."/>
            <person name="Uliana J.V.C."/>
            <person name="Torres T.T."/>
            <person name="Ward R.J."/>
            <person name="Monesi N."/>
        </authorList>
    </citation>
    <scope>NUCLEOTIDE SEQUENCE</scope>
    <source>
        <strain evidence="1">HSMRA1968</strain>
        <tissue evidence="1">Whole embryos</tissue>
    </source>
</reference>
<proteinExistence type="predicted"/>